<evidence type="ECO:0000313" key="5">
    <source>
        <dbReference type="Proteomes" id="UP000593875"/>
    </source>
</evidence>
<evidence type="ECO:0000313" key="4">
    <source>
        <dbReference type="EMBL" id="QOL52268.1"/>
    </source>
</evidence>
<geneLocation type="plasmid" evidence="4 5">
    <name>unnamed1</name>
</geneLocation>
<protein>
    <submittedName>
        <fullName evidence="4">Tyrosinase family protein</fullName>
    </submittedName>
</protein>
<dbReference type="GO" id="GO:0016491">
    <property type="term" value="F:oxidoreductase activity"/>
    <property type="evidence" value="ECO:0007669"/>
    <property type="project" value="InterPro"/>
</dbReference>
<proteinExistence type="predicted"/>
<dbReference type="AlphaFoldDB" id="A0A7L9UBA5"/>
<gene>
    <name evidence="4" type="ORF">LPB04_23425</name>
</gene>
<keyword evidence="4" id="KW-0614">Plasmid</keyword>
<feature type="domain" description="Tyrosinase copper-binding" evidence="2">
    <location>
        <begin position="84"/>
        <end position="101"/>
    </location>
</feature>
<dbReference type="RefSeq" id="WP_193689231.1">
    <property type="nucleotide sequence ID" value="NZ_CP062942.1"/>
</dbReference>
<organism evidence="4 5">
    <name type="scientific">Massilia litorea</name>
    <dbReference type="NCBI Taxonomy" id="2769491"/>
    <lineage>
        <taxon>Bacteria</taxon>
        <taxon>Pseudomonadati</taxon>
        <taxon>Pseudomonadota</taxon>
        <taxon>Betaproteobacteria</taxon>
        <taxon>Burkholderiales</taxon>
        <taxon>Oxalobacteraceae</taxon>
        <taxon>Telluria group</taxon>
        <taxon>Massilia</taxon>
    </lineage>
</organism>
<evidence type="ECO:0000259" key="3">
    <source>
        <dbReference type="PROSITE" id="PS00498"/>
    </source>
</evidence>
<dbReference type="InterPro" id="IPR002227">
    <property type="entry name" value="Tyrosinase_Cu-bd"/>
</dbReference>
<sequence length="474" mass="52139">MKQGDFSRRDFIKSSSILLGTATIPLEVFGQTTLTVRPEWQSFKTTGHYDSLLKAISSMKANTNSADPNSWSYWTNVHRNYCPHGAPYFLAWHRGYLYYFERQLRAVSGDAQLILPYWDYYSYATLPSEFTNSTSPLYVERVNTNVRQALTLAPFSSNLVNFQTGTSNAYEPSFEGAPHNQLHNIVGNVMATMSSPVDPIFWLHHANVDRLWVAWVNAGAGRQMPGITKPYWKGKHTYSSSLTMSRTDTYSTRTTLGYRYASETFPTQLPVAQLSRKNIYRVQATSNDLLGSTPPVGSFPVSGPHQTSDQTFSVTGALNVGLDNRSISVQLPVAAEYSRALVEIAAGRAASVPGSTRTYRSAFAVFDGIEMSESGKNGGYFYQIYLNIISGKGIPLRPTNIYIGTVGPFEINAASHHAGGRIQLRYPIKDALSGASMSDIGMMSVSFVRVNGDRSPAGGVIGISEVRVEISTTA</sequence>
<dbReference type="InterPro" id="IPR050316">
    <property type="entry name" value="Tyrosinase/Hemocyanin"/>
</dbReference>
<dbReference type="PROSITE" id="PS00498">
    <property type="entry name" value="TYROSINASE_2"/>
    <property type="match status" value="1"/>
</dbReference>
<dbReference type="SUPFAM" id="SSF48056">
    <property type="entry name" value="Di-copper centre-containing domain"/>
    <property type="match status" value="1"/>
</dbReference>
<dbReference type="InterPro" id="IPR008922">
    <property type="entry name" value="Di-copper_centre_dom_sf"/>
</dbReference>
<evidence type="ECO:0000256" key="1">
    <source>
        <dbReference type="ARBA" id="ARBA00022723"/>
    </source>
</evidence>
<dbReference type="PANTHER" id="PTHR11474">
    <property type="entry name" value="TYROSINASE FAMILY MEMBER"/>
    <property type="match status" value="1"/>
</dbReference>
<dbReference type="EMBL" id="CP062942">
    <property type="protein sequence ID" value="QOL52268.1"/>
    <property type="molecule type" value="Genomic_DNA"/>
</dbReference>
<dbReference type="KEGG" id="mlir:LPB04_23425"/>
<dbReference type="GO" id="GO:0046872">
    <property type="term" value="F:metal ion binding"/>
    <property type="evidence" value="ECO:0007669"/>
    <property type="project" value="UniProtKB-KW"/>
</dbReference>
<accession>A0A7L9UBA5</accession>
<keyword evidence="5" id="KW-1185">Reference proteome</keyword>
<evidence type="ECO:0000259" key="2">
    <source>
        <dbReference type="PROSITE" id="PS00497"/>
    </source>
</evidence>
<dbReference type="Gene3D" id="1.10.1280.10">
    <property type="entry name" value="Di-copper center containing domain from catechol oxidase"/>
    <property type="match status" value="2"/>
</dbReference>
<reference evidence="4 5" key="1">
    <citation type="submission" date="2020-10" db="EMBL/GenBank/DDBJ databases">
        <title>Genome sequencing of Massilia sp. LPB0304.</title>
        <authorList>
            <person name="Kim J."/>
        </authorList>
    </citation>
    <scope>NUCLEOTIDE SEQUENCE [LARGE SCALE GENOMIC DNA]</scope>
    <source>
        <strain evidence="4 5">LPB0304</strain>
        <plasmid evidence="4 5">unnamed1</plasmid>
    </source>
</reference>
<feature type="domain" description="Tyrosinase copper-binding" evidence="3">
    <location>
        <begin position="198"/>
        <end position="209"/>
    </location>
</feature>
<name>A0A7L9UBA5_9BURK</name>
<dbReference type="Proteomes" id="UP000593875">
    <property type="component" value="Plasmid unnamed1"/>
</dbReference>
<keyword evidence="1" id="KW-0479">Metal-binding</keyword>
<dbReference type="Pfam" id="PF00264">
    <property type="entry name" value="Tyrosinase"/>
    <property type="match status" value="2"/>
</dbReference>
<dbReference type="PROSITE" id="PS00497">
    <property type="entry name" value="TYROSINASE_1"/>
    <property type="match status" value="1"/>
</dbReference>